<protein>
    <submittedName>
        <fullName evidence="2">Anti-sigma B factor antagonist</fullName>
    </submittedName>
</protein>
<reference evidence="4 5" key="1">
    <citation type="submission" date="2018-01" db="EMBL/GenBank/DDBJ databases">
        <authorList>
            <person name="Paulsen S."/>
            <person name="Gram L.K."/>
        </authorList>
    </citation>
    <scope>NUCLEOTIDE SEQUENCE [LARGE SCALE GENOMIC DNA]</scope>
    <source>
        <strain evidence="2 5">S3790</strain>
        <strain evidence="3 4">S3895</strain>
    </source>
</reference>
<gene>
    <name evidence="2" type="ORF">CWC19_15305</name>
    <name evidence="3" type="ORF">CWC20_01090</name>
</gene>
<feature type="domain" description="STAS" evidence="1">
    <location>
        <begin position="46"/>
        <end position="99"/>
    </location>
</feature>
<dbReference type="EMBL" id="PNBX01000066">
    <property type="protein sequence ID" value="TMO66852.1"/>
    <property type="molecule type" value="Genomic_DNA"/>
</dbReference>
<dbReference type="Gene3D" id="3.30.750.24">
    <property type="entry name" value="STAS domain"/>
    <property type="match status" value="1"/>
</dbReference>
<dbReference type="InterPro" id="IPR002645">
    <property type="entry name" value="STAS_dom"/>
</dbReference>
<dbReference type="InterPro" id="IPR036513">
    <property type="entry name" value="STAS_dom_sf"/>
</dbReference>
<reference evidence="2" key="3">
    <citation type="submission" date="2019-09" db="EMBL/GenBank/DDBJ databases">
        <title>Co-occurence of chitin degradation, pigmentation and bioactivity in marine Pseudoalteromonas.</title>
        <authorList>
            <person name="Sonnenschein E.C."/>
            <person name="Bech P.K."/>
        </authorList>
    </citation>
    <scope>NUCLEOTIDE SEQUENCE</scope>
    <source>
        <strain evidence="2">S3790</strain>
        <strain evidence="4">S3895</strain>
    </source>
</reference>
<name>A0A5S3V612_9GAMM</name>
<proteinExistence type="predicted"/>
<dbReference type="Proteomes" id="UP000307217">
    <property type="component" value="Unassembled WGS sequence"/>
</dbReference>
<dbReference type="PROSITE" id="PS50801">
    <property type="entry name" value="STAS"/>
    <property type="match status" value="1"/>
</dbReference>
<evidence type="ECO:0000313" key="5">
    <source>
        <dbReference type="Proteomes" id="UP000307217"/>
    </source>
</evidence>
<comment type="caution">
    <text evidence="2">The sequence shown here is derived from an EMBL/GenBank/DDBJ whole genome shotgun (WGS) entry which is preliminary data.</text>
</comment>
<dbReference type="Proteomes" id="UP000307164">
    <property type="component" value="Unassembled WGS sequence"/>
</dbReference>
<evidence type="ECO:0000313" key="3">
    <source>
        <dbReference type="EMBL" id="TMO78707.1"/>
    </source>
</evidence>
<dbReference type="InterPro" id="IPR052746">
    <property type="entry name" value="MlaB_ABC_Transporter"/>
</dbReference>
<dbReference type="Pfam" id="PF13466">
    <property type="entry name" value="STAS_2"/>
    <property type="match status" value="1"/>
</dbReference>
<accession>A0A5S3V612</accession>
<evidence type="ECO:0000313" key="2">
    <source>
        <dbReference type="EMBL" id="TMO66852.1"/>
    </source>
</evidence>
<dbReference type="InterPro" id="IPR058548">
    <property type="entry name" value="MlaB-like_STAS"/>
</dbReference>
<dbReference type="PANTHER" id="PTHR35849">
    <property type="entry name" value="BLR2341 PROTEIN"/>
    <property type="match status" value="1"/>
</dbReference>
<dbReference type="CDD" id="cd07043">
    <property type="entry name" value="STAS_anti-anti-sigma_factors"/>
    <property type="match status" value="1"/>
</dbReference>
<reference evidence="5" key="2">
    <citation type="submission" date="2019-06" db="EMBL/GenBank/DDBJ databases">
        <title>Co-occurence of chitin degradation, pigmentation and bioactivity in marine Pseudoalteromonas.</title>
        <authorList>
            <person name="Sonnenschein E.C."/>
            <person name="Bech P.K."/>
        </authorList>
    </citation>
    <scope>NUCLEOTIDE SEQUENCE [LARGE SCALE GENOMIC DNA]</scope>
    <source>
        <strain evidence="5">S3790</strain>
        <strain evidence="3">S3895</strain>
    </source>
</reference>
<dbReference type="AlphaFoldDB" id="A0A5S3V612"/>
<sequence>MAIAKVHFKRNEEGVVFISGELTRNSLTNERLLNQQLESTQSVTYFDLSSVSRVDTAGLAWLIHSLGKLQQQDKRLELKNIPEQLRNLMALGQVSTLFE</sequence>
<dbReference type="RefSeq" id="WP_138592667.1">
    <property type="nucleotide sequence ID" value="NZ_PNBW01000008.1"/>
</dbReference>
<keyword evidence="4" id="KW-1185">Reference proteome</keyword>
<dbReference type="PANTHER" id="PTHR35849:SF1">
    <property type="entry name" value="INTERMEMBRANE PHOSPHOLIPID TRANSPORT SYSTEM BINDING PROTEIN MLAB"/>
    <property type="match status" value="1"/>
</dbReference>
<dbReference type="OrthoDB" id="5900662at2"/>
<dbReference type="EMBL" id="PNBW01000008">
    <property type="protein sequence ID" value="TMO78707.1"/>
    <property type="molecule type" value="Genomic_DNA"/>
</dbReference>
<evidence type="ECO:0000313" key="4">
    <source>
        <dbReference type="Proteomes" id="UP000307164"/>
    </source>
</evidence>
<dbReference type="SUPFAM" id="SSF52091">
    <property type="entry name" value="SpoIIaa-like"/>
    <property type="match status" value="1"/>
</dbReference>
<organism evidence="2 5">
    <name type="scientific">Pseudoalteromonas aurantia</name>
    <dbReference type="NCBI Taxonomy" id="43654"/>
    <lineage>
        <taxon>Bacteria</taxon>
        <taxon>Pseudomonadati</taxon>
        <taxon>Pseudomonadota</taxon>
        <taxon>Gammaproteobacteria</taxon>
        <taxon>Alteromonadales</taxon>
        <taxon>Pseudoalteromonadaceae</taxon>
        <taxon>Pseudoalteromonas</taxon>
    </lineage>
</organism>
<evidence type="ECO:0000259" key="1">
    <source>
        <dbReference type="PROSITE" id="PS50801"/>
    </source>
</evidence>